<dbReference type="Gene3D" id="3.20.20.70">
    <property type="entry name" value="Aldolase class I"/>
    <property type="match status" value="1"/>
</dbReference>
<feature type="domain" description="Carbohydrate kinase PfkB" evidence="8">
    <location>
        <begin position="12"/>
        <end position="282"/>
    </location>
</feature>
<dbReference type="Proteomes" id="UP000578449">
    <property type="component" value="Unassembled WGS sequence"/>
</dbReference>
<organism evidence="9 10">
    <name type="scientific">Thermocatellispora tengchongensis</name>
    <dbReference type="NCBI Taxonomy" id="1073253"/>
    <lineage>
        <taxon>Bacteria</taxon>
        <taxon>Bacillati</taxon>
        <taxon>Actinomycetota</taxon>
        <taxon>Actinomycetes</taxon>
        <taxon>Streptosporangiales</taxon>
        <taxon>Streptosporangiaceae</taxon>
        <taxon>Thermocatellispora</taxon>
    </lineage>
</organism>
<reference evidence="9 10" key="1">
    <citation type="submission" date="2020-08" db="EMBL/GenBank/DDBJ databases">
        <title>Genomic Encyclopedia of Type Strains, Phase IV (KMG-IV): sequencing the most valuable type-strain genomes for metagenomic binning, comparative biology and taxonomic classification.</title>
        <authorList>
            <person name="Goeker M."/>
        </authorList>
    </citation>
    <scope>NUCLEOTIDE SEQUENCE [LARGE SCALE GENOMIC DNA]</scope>
    <source>
        <strain evidence="9 10">DSM 45615</strain>
    </source>
</reference>
<evidence type="ECO:0000313" key="10">
    <source>
        <dbReference type="Proteomes" id="UP000578449"/>
    </source>
</evidence>
<dbReference type="PROSITE" id="PS00583">
    <property type="entry name" value="PFKB_KINASES_1"/>
    <property type="match status" value="1"/>
</dbReference>
<dbReference type="FunFam" id="3.40.1190.20:FF:000001">
    <property type="entry name" value="Phosphofructokinase"/>
    <property type="match status" value="1"/>
</dbReference>
<dbReference type="GO" id="GO:0008443">
    <property type="term" value="F:phosphofructokinase activity"/>
    <property type="evidence" value="ECO:0007669"/>
    <property type="project" value="UniProtKB-ARBA"/>
</dbReference>
<gene>
    <name evidence="9" type="ORF">HNP84_008665</name>
</gene>
<dbReference type="InterPro" id="IPR013785">
    <property type="entry name" value="Aldolase_TIM"/>
</dbReference>
<evidence type="ECO:0000256" key="6">
    <source>
        <dbReference type="ARBA" id="ARBA00022840"/>
    </source>
</evidence>
<dbReference type="GO" id="GO:0005524">
    <property type="term" value="F:ATP binding"/>
    <property type="evidence" value="ECO:0007669"/>
    <property type="project" value="UniProtKB-KW"/>
</dbReference>
<feature type="compositionally biased region" description="Low complexity" evidence="7">
    <location>
        <begin position="288"/>
        <end position="299"/>
    </location>
</feature>
<dbReference type="GO" id="GO:0005829">
    <property type="term" value="C:cytosol"/>
    <property type="evidence" value="ECO:0007669"/>
    <property type="project" value="TreeGrafter"/>
</dbReference>
<dbReference type="NCBIfam" id="TIGR00167">
    <property type="entry name" value="cbbA"/>
    <property type="match status" value="1"/>
</dbReference>
<dbReference type="EMBL" id="JACHGN010000026">
    <property type="protein sequence ID" value="MBB5138903.1"/>
    <property type="molecule type" value="Genomic_DNA"/>
</dbReference>
<dbReference type="GO" id="GO:0008270">
    <property type="term" value="F:zinc ion binding"/>
    <property type="evidence" value="ECO:0007669"/>
    <property type="project" value="InterPro"/>
</dbReference>
<evidence type="ECO:0000256" key="5">
    <source>
        <dbReference type="ARBA" id="ARBA00022777"/>
    </source>
</evidence>
<dbReference type="InterPro" id="IPR002173">
    <property type="entry name" value="Carboh/pur_kinase_PfkB_CS"/>
</dbReference>
<proteinExistence type="inferred from homology"/>
<dbReference type="GO" id="GO:0044281">
    <property type="term" value="P:small molecule metabolic process"/>
    <property type="evidence" value="ECO:0007669"/>
    <property type="project" value="UniProtKB-ARBA"/>
</dbReference>
<evidence type="ECO:0000256" key="2">
    <source>
        <dbReference type="ARBA" id="ARBA00010688"/>
    </source>
</evidence>
<dbReference type="PANTHER" id="PTHR46566">
    <property type="entry name" value="1-PHOSPHOFRUCTOKINASE-RELATED"/>
    <property type="match status" value="1"/>
</dbReference>
<keyword evidence="6" id="KW-0067">ATP-binding</keyword>
<keyword evidence="4" id="KW-0547">Nucleotide-binding</keyword>
<dbReference type="InterPro" id="IPR017583">
    <property type="entry name" value="Tagatose/fructose_Pkinase"/>
</dbReference>
<accession>A0A840PLP4</accession>
<dbReference type="GO" id="GO:0016052">
    <property type="term" value="P:carbohydrate catabolic process"/>
    <property type="evidence" value="ECO:0007669"/>
    <property type="project" value="UniProtKB-ARBA"/>
</dbReference>
<keyword evidence="5 9" id="KW-0418">Kinase</keyword>
<dbReference type="Pfam" id="PF00294">
    <property type="entry name" value="PfkB"/>
    <property type="match status" value="1"/>
</dbReference>
<dbReference type="CDD" id="cd00947">
    <property type="entry name" value="TBP_aldolase_IIB"/>
    <property type="match status" value="1"/>
</dbReference>
<dbReference type="PANTHER" id="PTHR46566:SF5">
    <property type="entry name" value="1-PHOSPHOFRUCTOKINASE"/>
    <property type="match status" value="1"/>
</dbReference>
<protein>
    <submittedName>
        <fullName evidence="9">1-phosphofructokinase family hexose kinase/ketose-bisphosphate aldolase</fullName>
    </submittedName>
</protein>
<name>A0A840PLP4_9ACTN</name>
<feature type="region of interest" description="Disordered" evidence="7">
    <location>
        <begin position="288"/>
        <end position="312"/>
    </location>
</feature>
<dbReference type="InterPro" id="IPR011611">
    <property type="entry name" value="PfkB_dom"/>
</dbReference>
<dbReference type="SUPFAM" id="SSF53613">
    <property type="entry name" value="Ribokinase-like"/>
    <property type="match status" value="1"/>
</dbReference>
<keyword evidence="10" id="KW-1185">Reference proteome</keyword>
<sequence>MIVTVTLNAALDVTYEVDGIDWDGVNRVRAVHRRAGGKGVNVARVLAALGQEVLALGLAGGATGEAVLADLAAGGIPAAFTGIAGDSRATLAVCGDDRRTTLFNEPGPEVTAQELVRFMAGYEHALERARAVVISGSLPRGVPAGVYATLAATAARHGVPAIVDADGETLRRAPSGRPAVIKPNADELARAVGAGPGVAAGAEALRGAGAGAVVVSMGADGVLAVTEEGTWRARMPYRVLGNPTGAGDALVAGLTLGLVQGAPWPERLRRAAALGAAAVAAPVAGDFDAPSTPTSIPPSSSSPPPGNRAHPRQETVMPLAGIAGIVRDAPLGVGAFNVIQLEHAEAIVAGAEAAEAPVVLQISENCVRYHGALAPVALASLAVARAAAVPVAVHLDHATDRALVEEAVHLGIGSVMYDASALDDAANVAATAEVTRWCHERGVWVEAELGEVGGKDGVHAPGARTDPGDAAAYVAETGVDALAVAVGTSHAMTTKDAVLDLDLIAELRAAVPVPLVLHGSSGVPDETLRAAVGRGMKKINIATHLNKAFTQAVRDRLAADPAVVDSRKYLKAGRDAVAGEVARLLRLLNGR</sequence>
<dbReference type="CDD" id="cd01164">
    <property type="entry name" value="FruK_PfkB_like"/>
    <property type="match status" value="1"/>
</dbReference>
<evidence type="ECO:0000256" key="7">
    <source>
        <dbReference type="SAM" id="MobiDB-lite"/>
    </source>
</evidence>
<dbReference type="SUPFAM" id="SSF51569">
    <property type="entry name" value="Aldolase"/>
    <property type="match status" value="1"/>
</dbReference>
<dbReference type="Pfam" id="PF01116">
    <property type="entry name" value="F_bP_aldolase"/>
    <property type="match status" value="1"/>
</dbReference>
<dbReference type="Gene3D" id="3.40.1190.20">
    <property type="match status" value="1"/>
</dbReference>
<evidence type="ECO:0000313" key="9">
    <source>
        <dbReference type="EMBL" id="MBB5138903.1"/>
    </source>
</evidence>
<dbReference type="PROSITE" id="PS00584">
    <property type="entry name" value="PFKB_KINASES_2"/>
    <property type="match status" value="1"/>
</dbReference>
<comment type="similarity">
    <text evidence="2">Belongs to the carbohydrate kinase PfkB family.</text>
</comment>
<dbReference type="RefSeq" id="WP_246519353.1">
    <property type="nucleotide sequence ID" value="NZ_BAABIX010000014.1"/>
</dbReference>
<dbReference type="GO" id="GO:0016832">
    <property type="term" value="F:aldehyde-lyase activity"/>
    <property type="evidence" value="ECO:0007669"/>
    <property type="project" value="InterPro"/>
</dbReference>
<dbReference type="InterPro" id="IPR000771">
    <property type="entry name" value="FBA_II"/>
</dbReference>
<evidence type="ECO:0000256" key="4">
    <source>
        <dbReference type="ARBA" id="ARBA00022741"/>
    </source>
</evidence>
<evidence type="ECO:0000259" key="8">
    <source>
        <dbReference type="Pfam" id="PF00294"/>
    </source>
</evidence>
<evidence type="ECO:0000256" key="3">
    <source>
        <dbReference type="ARBA" id="ARBA00022679"/>
    </source>
</evidence>
<dbReference type="AlphaFoldDB" id="A0A840PLP4"/>
<keyword evidence="3" id="KW-0808">Transferase</keyword>
<dbReference type="NCBIfam" id="TIGR03168">
    <property type="entry name" value="1-PFK"/>
    <property type="match status" value="1"/>
</dbReference>
<dbReference type="InterPro" id="IPR029056">
    <property type="entry name" value="Ribokinase-like"/>
</dbReference>
<comment type="caution">
    <text evidence="9">The sequence shown here is derived from an EMBL/GenBank/DDBJ whole genome shotgun (WGS) entry which is preliminary data.</text>
</comment>
<evidence type="ECO:0000256" key="1">
    <source>
        <dbReference type="ARBA" id="ARBA00001947"/>
    </source>
</evidence>
<comment type="cofactor">
    <cofactor evidence="1">
        <name>Zn(2+)</name>
        <dbReference type="ChEBI" id="CHEBI:29105"/>
    </cofactor>
</comment>